<sequence>MPLLMGASGNRQDEAQAFLKSRAACGSDTACLTSLYNDRISTLQKNIDWAVKNYCNAQ</sequence>
<organism evidence="1 2">
    <name type="scientific">Hoeflea poritis</name>
    <dbReference type="NCBI Taxonomy" id="2993659"/>
    <lineage>
        <taxon>Bacteria</taxon>
        <taxon>Pseudomonadati</taxon>
        <taxon>Pseudomonadota</taxon>
        <taxon>Alphaproteobacteria</taxon>
        <taxon>Hyphomicrobiales</taxon>
        <taxon>Rhizobiaceae</taxon>
        <taxon>Hoeflea</taxon>
    </lineage>
</organism>
<evidence type="ECO:0000313" key="1">
    <source>
        <dbReference type="EMBL" id="MDA4844076.1"/>
    </source>
</evidence>
<reference evidence="1" key="1">
    <citation type="submission" date="2022-11" db="EMBL/GenBank/DDBJ databases">
        <title>Hoeflea poritis sp. nov., isolated from scleractinian coral Porites lutea.</title>
        <authorList>
            <person name="Zhang G."/>
            <person name="Wei Q."/>
            <person name="Cai L."/>
        </authorList>
    </citation>
    <scope>NUCLEOTIDE SEQUENCE</scope>
    <source>
        <strain evidence="1">E7-10</strain>
    </source>
</reference>
<evidence type="ECO:0000313" key="2">
    <source>
        <dbReference type="Proteomes" id="UP001148313"/>
    </source>
</evidence>
<comment type="caution">
    <text evidence="1">The sequence shown here is derived from an EMBL/GenBank/DDBJ whole genome shotgun (WGS) entry which is preliminary data.</text>
</comment>
<keyword evidence="2" id="KW-1185">Reference proteome</keyword>
<accession>A0ABT4VHA3</accession>
<evidence type="ECO:0008006" key="3">
    <source>
        <dbReference type="Google" id="ProtNLM"/>
    </source>
</evidence>
<gene>
    <name evidence="1" type="ORF">OOZ53_01885</name>
</gene>
<dbReference type="RefSeq" id="WP_271087599.1">
    <property type="nucleotide sequence ID" value="NZ_JAPJZH010000001.1"/>
</dbReference>
<dbReference type="Proteomes" id="UP001148313">
    <property type="component" value="Unassembled WGS sequence"/>
</dbReference>
<name>A0ABT4VHA3_9HYPH</name>
<protein>
    <recommendedName>
        <fullName evidence="3">Lysozyme inhibitor LprI N-terminal domain-containing protein</fullName>
    </recommendedName>
</protein>
<proteinExistence type="predicted"/>
<dbReference type="EMBL" id="JAPJZH010000001">
    <property type="protein sequence ID" value="MDA4844076.1"/>
    <property type="molecule type" value="Genomic_DNA"/>
</dbReference>